<evidence type="ECO:0000313" key="2">
    <source>
        <dbReference type="EMBL" id="SFB89340.1"/>
    </source>
</evidence>
<protein>
    <submittedName>
        <fullName evidence="2">Uncharacterized protein</fullName>
    </submittedName>
</protein>
<feature type="transmembrane region" description="Helical" evidence="1">
    <location>
        <begin position="132"/>
        <end position="152"/>
    </location>
</feature>
<keyword evidence="1" id="KW-1133">Transmembrane helix</keyword>
<dbReference type="OrthoDB" id="9949061at2"/>
<keyword evidence="1" id="KW-0812">Transmembrane</keyword>
<proteinExistence type="predicted"/>
<reference evidence="2 3" key="1">
    <citation type="submission" date="2016-10" db="EMBL/GenBank/DDBJ databases">
        <authorList>
            <person name="de Groot N.N."/>
        </authorList>
    </citation>
    <scope>NUCLEOTIDE SEQUENCE [LARGE SCALE GENOMIC DNA]</scope>
    <source>
        <strain evidence="2 3">DSM 19113</strain>
    </source>
</reference>
<name>A0A1I1EWM9_9LACO</name>
<feature type="transmembrane region" description="Helical" evidence="1">
    <location>
        <begin position="76"/>
        <end position="94"/>
    </location>
</feature>
<evidence type="ECO:0000313" key="3">
    <source>
        <dbReference type="Proteomes" id="UP000199376"/>
    </source>
</evidence>
<organism evidence="2 3">
    <name type="scientific">Fructobacillus durionis</name>
    <dbReference type="NCBI Taxonomy" id="283737"/>
    <lineage>
        <taxon>Bacteria</taxon>
        <taxon>Bacillati</taxon>
        <taxon>Bacillota</taxon>
        <taxon>Bacilli</taxon>
        <taxon>Lactobacillales</taxon>
        <taxon>Lactobacillaceae</taxon>
        <taxon>Fructobacillus</taxon>
    </lineage>
</organism>
<gene>
    <name evidence="2" type="ORF">SAMN05660453_0590</name>
</gene>
<evidence type="ECO:0000256" key="1">
    <source>
        <dbReference type="SAM" id="Phobius"/>
    </source>
</evidence>
<accession>A0A1I1EWM9</accession>
<dbReference type="Proteomes" id="UP000199376">
    <property type="component" value="Unassembled WGS sequence"/>
</dbReference>
<keyword evidence="1" id="KW-0472">Membrane</keyword>
<sequence length="191" mass="22682">MSNTPIRLVSLKKDGQDQTVYYDVKAQSYYLRRMPKKSGNDLALFITFLISAVIGTILWIGKFFFPIPMITLSNPLLWWAGLFVTTILPFYFWWASYRKVKKTQNQLTDFVSYQPEVAERRHIKRKWTIERAWIIFVLLLLPPTSLLFLILYIFKMNLIDAVLLTLHATLFLRRLQPDVWQRLKLPARKIK</sequence>
<dbReference type="RefSeq" id="WP_091501874.1">
    <property type="nucleotide sequence ID" value="NZ_FOLI01000001.1"/>
</dbReference>
<feature type="transmembrane region" description="Helical" evidence="1">
    <location>
        <begin position="42"/>
        <end position="64"/>
    </location>
</feature>
<dbReference type="STRING" id="283737.SAMN05660453_0590"/>
<dbReference type="AlphaFoldDB" id="A0A1I1EWM9"/>
<keyword evidence="3" id="KW-1185">Reference proteome</keyword>
<dbReference type="EMBL" id="FOLI01000001">
    <property type="protein sequence ID" value="SFB89340.1"/>
    <property type="molecule type" value="Genomic_DNA"/>
</dbReference>